<comment type="caution">
    <text evidence="1">The sequence shown here is derived from an EMBL/GenBank/DDBJ whole genome shotgun (WGS) entry which is preliminary data.</text>
</comment>
<organism evidence="1 2">
    <name type="scientific">Deinococcus hohokamensis</name>
    <dbReference type="NCBI Taxonomy" id="309883"/>
    <lineage>
        <taxon>Bacteria</taxon>
        <taxon>Thermotogati</taxon>
        <taxon>Deinococcota</taxon>
        <taxon>Deinococci</taxon>
        <taxon>Deinococcales</taxon>
        <taxon>Deinococcaceae</taxon>
        <taxon>Deinococcus</taxon>
    </lineage>
</organism>
<protein>
    <submittedName>
        <fullName evidence="1">Uncharacterized protein</fullName>
    </submittedName>
</protein>
<evidence type="ECO:0000313" key="1">
    <source>
        <dbReference type="EMBL" id="MFC4640428.1"/>
    </source>
</evidence>
<sequence>MWTLDLWPHLRSSPLSVPADPVLVWTQGDDQATARAHVVTEREYRTHRRLAAQQDREKLTR</sequence>
<reference evidence="2" key="1">
    <citation type="journal article" date="2019" name="Int. J. Syst. Evol. Microbiol.">
        <title>The Global Catalogue of Microorganisms (GCM) 10K type strain sequencing project: providing services to taxonomists for standard genome sequencing and annotation.</title>
        <authorList>
            <consortium name="The Broad Institute Genomics Platform"/>
            <consortium name="The Broad Institute Genome Sequencing Center for Infectious Disease"/>
            <person name="Wu L."/>
            <person name="Ma J."/>
        </authorList>
    </citation>
    <scope>NUCLEOTIDE SEQUENCE [LARGE SCALE GENOMIC DNA]</scope>
    <source>
        <strain evidence="2">CCUG 55995</strain>
    </source>
</reference>
<accession>A0ABV9IEJ7</accession>
<dbReference type="Proteomes" id="UP001595952">
    <property type="component" value="Unassembled WGS sequence"/>
</dbReference>
<keyword evidence="2" id="KW-1185">Reference proteome</keyword>
<dbReference type="EMBL" id="JBHSEI010000017">
    <property type="protein sequence ID" value="MFC4640428.1"/>
    <property type="molecule type" value="Genomic_DNA"/>
</dbReference>
<dbReference type="RefSeq" id="WP_380063409.1">
    <property type="nucleotide sequence ID" value="NZ_JBHSEI010000017.1"/>
</dbReference>
<gene>
    <name evidence="1" type="ORF">ACFO0D_19030</name>
</gene>
<name>A0ABV9IEJ7_9DEIO</name>
<evidence type="ECO:0000313" key="2">
    <source>
        <dbReference type="Proteomes" id="UP001595952"/>
    </source>
</evidence>
<proteinExistence type="predicted"/>